<dbReference type="Proteomes" id="UP000249688">
    <property type="component" value="Unassembled WGS sequence"/>
</dbReference>
<name>A0A2W7INB9_9PROT</name>
<dbReference type="Pfam" id="PF00534">
    <property type="entry name" value="Glycos_transf_1"/>
    <property type="match status" value="1"/>
</dbReference>
<feature type="domain" description="Glycosyl transferase family 1" evidence="3">
    <location>
        <begin position="2"/>
        <end position="97"/>
    </location>
</feature>
<accession>A0A2W7INB9</accession>
<comment type="caution">
    <text evidence="4">The sequence shown here is derived from an EMBL/GenBank/DDBJ whole genome shotgun (WGS) entry which is preliminary data.</text>
</comment>
<dbReference type="PANTHER" id="PTHR46401:SF2">
    <property type="entry name" value="GLYCOSYLTRANSFERASE WBBK-RELATED"/>
    <property type="match status" value="1"/>
</dbReference>
<reference evidence="4 5" key="1">
    <citation type="submission" date="2018-06" db="EMBL/GenBank/DDBJ databases">
        <title>Genomic Encyclopedia of Archaeal and Bacterial Type Strains, Phase II (KMG-II): from individual species to whole genera.</title>
        <authorList>
            <person name="Goeker M."/>
        </authorList>
    </citation>
    <scope>NUCLEOTIDE SEQUENCE [LARGE SCALE GENOMIC DNA]</scope>
    <source>
        <strain evidence="4 5">DSM 24525</strain>
    </source>
</reference>
<keyword evidence="2" id="KW-0812">Transmembrane</keyword>
<dbReference type="InterPro" id="IPR001296">
    <property type="entry name" value="Glyco_trans_1"/>
</dbReference>
<gene>
    <name evidence="4" type="ORF">C8P66_108123</name>
</gene>
<evidence type="ECO:0000313" key="5">
    <source>
        <dbReference type="Proteomes" id="UP000249688"/>
    </source>
</evidence>
<protein>
    <submittedName>
        <fullName evidence="4">Glycosyl transferase family 1</fullName>
    </submittedName>
</protein>
<dbReference type="PANTHER" id="PTHR46401">
    <property type="entry name" value="GLYCOSYLTRANSFERASE WBBK-RELATED"/>
    <property type="match status" value="1"/>
</dbReference>
<dbReference type="Gene3D" id="3.40.50.2000">
    <property type="entry name" value="Glycogen Phosphorylase B"/>
    <property type="match status" value="1"/>
</dbReference>
<keyword evidence="2" id="KW-1133">Transmembrane helix</keyword>
<evidence type="ECO:0000256" key="2">
    <source>
        <dbReference type="SAM" id="Phobius"/>
    </source>
</evidence>
<organism evidence="4 5">
    <name type="scientific">Humitalea rosea</name>
    <dbReference type="NCBI Taxonomy" id="990373"/>
    <lineage>
        <taxon>Bacteria</taxon>
        <taxon>Pseudomonadati</taxon>
        <taxon>Pseudomonadota</taxon>
        <taxon>Alphaproteobacteria</taxon>
        <taxon>Acetobacterales</taxon>
        <taxon>Roseomonadaceae</taxon>
        <taxon>Humitalea</taxon>
    </lineage>
</organism>
<evidence type="ECO:0000313" key="4">
    <source>
        <dbReference type="EMBL" id="PZW46844.1"/>
    </source>
</evidence>
<keyword evidence="5" id="KW-1185">Reference proteome</keyword>
<dbReference type="AlphaFoldDB" id="A0A2W7INB9"/>
<keyword evidence="2" id="KW-0472">Membrane</keyword>
<dbReference type="EMBL" id="QKYU01000008">
    <property type="protein sequence ID" value="PZW46844.1"/>
    <property type="molecule type" value="Genomic_DNA"/>
</dbReference>
<feature type="transmembrane region" description="Helical" evidence="2">
    <location>
        <begin position="12"/>
        <end position="36"/>
    </location>
</feature>
<dbReference type="SUPFAM" id="SSF53756">
    <property type="entry name" value="UDP-Glycosyltransferase/glycogen phosphorylase"/>
    <property type="match status" value="1"/>
</dbReference>
<sequence>MHFIGRVPYPALLALFRVTAAHLYLTYPFVLSWSMLDAMACGVPLLASATAPVLEVVEEGVNGRLVEFFDPEAIARGLAAMLADPAALRPLREAARRTVVERYDLRRVCLPQQLALVEAVARMGARGEGVSVPPAGPG</sequence>
<evidence type="ECO:0000259" key="3">
    <source>
        <dbReference type="Pfam" id="PF00534"/>
    </source>
</evidence>
<dbReference type="GO" id="GO:0009103">
    <property type="term" value="P:lipopolysaccharide biosynthetic process"/>
    <property type="evidence" value="ECO:0007669"/>
    <property type="project" value="TreeGrafter"/>
</dbReference>
<keyword evidence="1 4" id="KW-0808">Transferase</keyword>
<proteinExistence type="predicted"/>
<dbReference type="GO" id="GO:0016757">
    <property type="term" value="F:glycosyltransferase activity"/>
    <property type="evidence" value="ECO:0007669"/>
    <property type="project" value="InterPro"/>
</dbReference>
<evidence type="ECO:0000256" key="1">
    <source>
        <dbReference type="ARBA" id="ARBA00022679"/>
    </source>
</evidence>